<sequence length="195" mass="21586">MSSFAHIEASDEGCCSAGADQRDFIPLILEAMSEHGIGQRKLALKTGISKTRLGLLLHHDPAKRAAMYLFEFQQILDALDINIIQAIIAVETYRNPKLFLDERFQTSIAMLAELFEGLPSMLVAALDEIEGMDGTEVRKEWAGPLRQAVVEKLVKEVGAVMARRAHLAHISTLSLLLWMSAMATDLFEPLLPNIT</sequence>
<dbReference type="Proteomes" id="UP000564677">
    <property type="component" value="Unassembled WGS sequence"/>
</dbReference>
<dbReference type="GO" id="GO:0003677">
    <property type="term" value="F:DNA binding"/>
    <property type="evidence" value="ECO:0007669"/>
    <property type="project" value="InterPro"/>
</dbReference>
<reference evidence="1 2" key="1">
    <citation type="submission" date="2020-03" db="EMBL/GenBank/DDBJ databases">
        <title>Genomic Encyclopedia of Type Strains, Phase IV (KMG-IV): sequencing the most valuable type-strain genomes for metagenomic binning, comparative biology and taxonomic classification.</title>
        <authorList>
            <person name="Goeker M."/>
        </authorList>
    </citation>
    <scope>NUCLEOTIDE SEQUENCE [LARGE SCALE GENOMIC DNA]</scope>
    <source>
        <strain evidence="1 2">DSM 4733</strain>
    </source>
</reference>
<proteinExistence type="predicted"/>
<protein>
    <submittedName>
        <fullName evidence="1">Uncharacterized protein</fullName>
    </submittedName>
</protein>
<dbReference type="EMBL" id="JAASQV010000006">
    <property type="protein sequence ID" value="NIJ67212.1"/>
    <property type="molecule type" value="Genomic_DNA"/>
</dbReference>
<comment type="caution">
    <text evidence="1">The sequence shown here is derived from an EMBL/GenBank/DDBJ whole genome shotgun (WGS) entry which is preliminary data.</text>
</comment>
<gene>
    <name evidence="1" type="ORF">FHR20_004194</name>
</gene>
<dbReference type="InterPro" id="IPR010982">
    <property type="entry name" value="Lambda_DNA-bd_dom_sf"/>
</dbReference>
<dbReference type="RefSeq" id="WP_206431193.1">
    <property type="nucleotide sequence ID" value="NZ_JAASQV010000006.1"/>
</dbReference>
<accession>A0A7X5ZXG1</accession>
<dbReference type="AlphaFoldDB" id="A0A7X5ZXG1"/>
<name>A0A7X5ZXG1_9SPHN</name>
<evidence type="ECO:0000313" key="1">
    <source>
        <dbReference type="EMBL" id="NIJ67212.1"/>
    </source>
</evidence>
<dbReference type="SUPFAM" id="SSF47413">
    <property type="entry name" value="lambda repressor-like DNA-binding domains"/>
    <property type="match status" value="1"/>
</dbReference>
<evidence type="ECO:0000313" key="2">
    <source>
        <dbReference type="Proteomes" id="UP000564677"/>
    </source>
</evidence>
<organism evidence="1 2">
    <name type="scientific">Sphingomonas leidyi</name>
    <dbReference type="NCBI Taxonomy" id="68569"/>
    <lineage>
        <taxon>Bacteria</taxon>
        <taxon>Pseudomonadati</taxon>
        <taxon>Pseudomonadota</taxon>
        <taxon>Alphaproteobacteria</taxon>
        <taxon>Sphingomonadales</taxon>
        <taxon>Sphingomonadaceae</taxon>
        <taxon>Sphingomonas</taxon>
    </lineage>
</organism>
<keyword evidence="2" id="KW-1185">Reference proteome</keyword>